<protein>
    <submittedName>
        <fullName evidence="1">Uncharacterized protein</fullName>
    </submittedName>
</protein>
<comment type="caution">
    <text evidence="1">The sequence shown here is derived from an EMBL/GenBank/DDBJ whole genome shotgun (WGS) entry which is preliminary data.</text>
</comment>
<proteinExistence type="predicted"/>
<organism evidence="1 2">
    <name type="scientific">Bagarius yarrelli</name>
    <name type="common">Goonch</name>
    <name type="synonym">Bagrus yarrelli</name>
    <dbReference type="NCBI Taxonomy" id="175774"/>
    <lineage>
        <taxon>Eukaryota</taxon>
        <taxon>Metazoa</taxon>
        <taxon>Chordata</taxon>
        <taxon>Craniata</taxon>
        <taxon>Vertebrata</taxon>
        <taxon>Euteleostomi</taxon>
        <taxon>Actinopterygii</taxon>
        <taxon>Neopterygii</taxon>
        <taxon>Teleostei</taxon>
        <taxon>Ostariophysi</taxon>
        <taxon>Siluriformes</taxon>
        <taxon>Sisoridae</taxon>
        <taxon>Sisorinae</taxon>
        <taxon>Bagarius</taxon>
    </lineage>
</organism>
<evidence type="ECO:0000313" key="2">
    <source>
        <dbReference type="Proteomes" id="UP000319801"/>
    </source>
</evidence>
<dbReference type="EMBL" id="VCAZ01000109">
    <property type="protein sequence ID" value="TST35090.1"/>
    <property type="molecule type" value="Genomic_DNA"/>
</dbReference>
<sequence>MDVRFYPSSGGTSIPGDPQNMDFSHCSGYYSYNKVEALRKPELSAPSHRNAADVFPCNAELEKQVKGSSLMKTDVWRGSVLVLVLKMLLRNWCVF</sequence>
<accession>A0A556V3S8</accession>
<dbReference type="Proteomes" id="UP000319801">
    <property type="component" value="Unassembled WGS sequence"/>
</dbReference>
<keyword evidence="2" id="KW-1185">Reference proteome</keyword>
<reference evidence="1 2" key="1">
    <citation type="journal article" date="2019" name="Genome Biol. Evol.">
        <title>Whole-Genome Sequencing of the Giant Devil Catfish, Bagarius yarrelli.</title>
        <authorList>
            <person name="Jiang W."/>
            <person name="Lv Y."/>
            <person name="Cheng L."/>
            <person name="Yang K."/>
            <person name="Chao B."/>
            <person name="Wang X."/>
            <person name="Li Y."/>
            <person name="Pan X."/>
            <person name="You X."/>
            <person name="Zhang Y."/>
            <person name="Yang J."/>
            <person name="Li J."/>
            <person name="Zhang X."/>
            <person name="Liu S."/>
            <person name="Sun C."/>
            <person name="Yang J."/>
            <person name="Shi Q."/>
        </authorList>
    </citation>
    <scope>NUCLEOTIDE SEQUENCE [LARGE SCALE GENOMIC DNA]</scope>
    <source>
        <strain evidence="1">JWS20170419001</strain>
        <tissue evidence="1">Muscle</tissue>
    </source>
</reference>
<dbReference type="OrthoDB" id="9950499at2759"/>
<gene>
    <name evidence="1" type="ORF">Baya_12512</name>
</gene>
<dbReference type="AlphaFoldDB" id="A0A556V3S8"/>
<name>A0A556V3S8_BAGYA</name>
<evidence type="ECO:0000313" key="1">
    <source>
        <dbReference type="EMBL" id="TST35090.1"/>
    </source>
</evidence>